<proteinExistence type="predicted"/>
<feature type="non-terminal residue" evidence="1">
    <location>
        <position position="51"/>
    </location>
</feature>
<dbReference type="AlphaFoldDB" id="A0A397U3Q3"/>
<gene>
    <name evidence="1" type="ORF">C2G38_2122291</name>
</gene>
<organism evidence="1 2">
    <name type="scientific">Gigaspora rosea</name>
    <dbReference type="NCBI Taxonomy" id="44941"/>
    <lineage>
        <taxon>Eukaryota</taxon>
        <taxon>Fungi</taxon>
        <taxon>Fungi incertae sedis</taxon>
        <taxon>Mucoromycota</taxon>
        <taxon>Glomeromycotina</taxon>
        <taxon>Glomeromycetes</taxon>
        <taxon>Diversisporales</taxon>
        <taxon>Gigasporaceae</taxon>
        <taxon>Gigaspora</taxon>
    </lineage>
</organism>
<accession>A0A397U3Q3</accession>
<dbReference type="EMBL" id="QKWP01002325">
    <property type="protein sequence ID" value="RIB03778.1"/>
    <property type="molecule type" value="Genomic_DNA"/>
</dbReference>
<evidence type="ECO:0000313" key="1">
    <source>
        <dbReference type="EMBL" id="RIB03778.1"/>
    </source>
</evidence>
<sequence>ISSWIDRRSTIYDTTEIPYEFKLLLRGSRDGFASEIFHKLCDNLPRTVVAV</sequence>
<feature type="non-terminal residue" evidence="1">
    <location>
        <position position="1"/>
    </location>
</feature>
<dbReference type="OrthoDB" id="2446327at2759"/>
<protein>
    <recommendedName>
        <fullName evidence="3">TLDc domain-containing protein</fullName>
    </recommendedName>
</protein>
<evidence type="ECO:0000313" key="2">
    <source>
        <dbReference type="Proteomes" id="UP000266673"/>
    </source>
</evidence>
<dbReference type="Proteomes" id="UP000266673">
    <property type="component" value="Unassembled WGS sequence"/>
</dbReference>
<reference evidence="1 2" key="1">
    <citation type="submission" date="2018-06" db="EMBL/GenBank/DDBJ databases">
        <title>Comparative genomics reveals the genomic features of Rhizophagus irregularis, R. cerebriforme, R. diaphanum and Gigaspora rosea, and their symbiotic lifestyle signature.</title>
        <authorList>
            <person name="Morin E."/>
            <person name="San Clemente H."/>
            <person name="Chen E.C.H."/>
            <person name="De La Providencia I."/>
            <person name="Hainaut M."/>
            <person name="Kuo A."/>
            <person name="Kohler A."/>
            <person name="Murat C."/>
            <person name="Tang N."/>
            <person name="Roy S."/>
            <person name="Loubradou J."/>
            <person name="Henrissat B."/>
            <person name="Grigoriev I.V."/>
            <person name="Corradi N."/>
            <person name="Roux C."/>
            <person name="Martin F.M."/>
        </authorList>
    </citation>
    <scope>NUCLEOTIDE SEQUENCE [LARGE SCALE GENOMIC DNA]</scope>
    <source>
        <strain evidence="1 2">DAOM 194757</strain>
    </source>
</reference>
<evidence type="ECO:0008006" key="3">
    <source>
        <dbReference type="Google" id="ProtNLM"/>
    </source>
</evidence>
<name>A0A397U3Q3_9GLOM</name>
<keyword evidence="2" id="KW-1185">Reference proteome</keyword>
<comment type="caution">
    <text evidence="1">The sequence shown here is derived from an EMBL/GenBank/DDBJ whole genome shotgun (WGS) entry which is preliminary data.</text>
</comment>